<dbReference type="Pfam" id="PF13302">
    <property type="entry name" value="Acetyltransf_3"/>
    <property type="match status" value="1"/>
</dbReference>
<dbReference type="Proteomes" id="UP001597294">
    <property type="component" value="Unassembled WGS sequence"/>
</dbReference>
<feature type="region of interest" description="Disordered" evidence="1">
    <location>
        <begin position="1"/>
        <end position="21"/>
    </location>
</feature>
<evidence type="ECO:0000313" key="3">
    <source>
        <dbReference type="EMBL" id="MFD2205760.1"/>
    </source>
</evidence>
<protein>
    <submittedName>
        <fullName evidence="3">GNAT family N-acetyltransferase</fullName>
    </submittedName>
</protein>
<evidence type="ECO:0000313" key="4">
    <source>
        <dbReference type="Proteomes" id="UP001597294"/>
    </source>
</evidence>
<dbReference type="SUPFAM" id="SSF55729">
    <property type="entry name" value="Acyl-CoA N-acyltransferases (Nat)"/>
    <property type="match status" value="1"/>
</dbReference>
<reference evidence="4" key="1">
    <citation type="journal article" date="2019" name="Int. J. Syst. Evol. Microbiol.">
        <title>The Global Catalogue of Microorganisms (GCM) 10K type strain sequencing project: providing services to taxonomists for standard genome sequencing and annotation.</title>
        <authorList>
            <consortium name="The Broad Institute Genomics Platform"/>
            <consortium name="The Broad Institute Genome Sequencing Center for Infectious Disease"/>
            <person name="Wu L."/>
            <person name="Ma J."/>
        </authorList>
    </citation>
    <scope>NUCLEOTIDE SEQUENCE [LARGE SCALE GENOMIC DNA]</scope>
    <source>
        <strain evidence="4">CGMCC 4.7192</strain>
    </source>
</reference>
<feature type="domain" description="N-acetyltransferase" evidence="2">
    <location>
        <begin position="60"/>
        <end position="185"/>
    </location>
</feature>
<dbReference type="EMBL" id="JBHUII010000004">
    <property type="protein sequence ID" value="MFD2205760.1"/>
    <property type="molecule type" value="Genomic_DNA"/>
</dbReference>
<organism evidence="3 4">
    <name type="scientific">Kiloniella antarctica</name>
    <dbReference type="NCBI Taxonomy" id="1550907"/>
    <lineage>
        <taxon>Bacteria</taxon>
        <taxon>Pseudomonadati</taxon>
        <taxon>Pseudomonadota</taxon>
        <taxon>Alphaproteobacteria</taxon>
        <taxon>Rhodospirillales</taxon>
        <taxon>Kiloniellaceae</taxon>
        <taxon>Kiloniella</taxon>
    </lineage>
</organism>
<comment type="caution">
    <text evidence="3">The sequence shown here is derived from an EMBL/GenBank/DDBJ whole genome shotgun (WGS) entry which is preliminary data.</text>
</comment>
<evidence type="ECO:0000256" key="1">
    <source>
        <dbReference type="SAM" id="MobiDB-lite"/>
    </source>
</evidence>
<dbReference type="InterPro" id="IPR000182">
    <property type="entry name" value="GNAT_dom"/>
</dbReference>
<dbReference type="Gene3D" id="3.40.630.30">
    <property type="match status" value="1"/>
</dbReference>
<accession>A0ABW5BM09</accession>
<feature type="compositionally biased region" description="Basic and acidic residues" evidence="1">
    <location>
        <begin position="11"/>
        <end position="21"/>
    </location>
</feature>
<name>A0ABW5BM09_9PROT</name>
<proteinExistence type="predicted"/>
<gene>
    <name evidence="3" type="ORF">ACFSKO_09065</name>
</gene>
<dbReference type="InterPro" id="IPR016181">
    <property type="entry name" value="Acyl_CoA_acyltransferase"/>
</dbReference>
<sequence length="207" mass="22767">MSKPVTYSKNNDPKNNDPRKAGEVNAISSCAFTTRRIAVKAWGFTSVHLETVQDVKLEAELLELLTPAVTMFLPEPLQLSQKTDRIASWIIARNSESTVLEARDKSTHALLGVLILAVTDDADCPLEIRLGYLLREKSWGRGIASELLKGLVAWCRENHLPVHFLGGVERGNPASASVLIKTGFKRSNTLSSEKTDIFELSLGAKLL</sequence>
<dbReference type="RefSeq" id="WP_380250683.1">
    <property type="nucleotide sequence ID" value="NZ_JBHUII010000004.1"/>
</dbReference>
<keyword evidence="4" id="KW-1185">Reference proteome</keyword>
<evidence type="ECO:0000259" key="2">
    <source>
        <dbReference type="Pfam" id="PF13302"/>
    </source>
</evidence>